<comment type="subcellular location">
    <subcellularLocation>
        <location evidence="1 7">Cytoplasm</location>
    </subcellularLocation>
</comment>
<reference evidence="10 11" key="1">
    <citation type="journal article" date="2016" name="PLoS ONE">
        <title>Whole-Genome Sequence Analysis of Bombella intestini LMG 28161T, a Novel Acetic Acid Bacterium Isolated from the Crop of a Red-Tailed Bumble Bee, Bombus lapidarius.</title>
        <authorList>
            <person name="Li L."/>
            <person name="Illeghems K."/>
            <person name="Van Kerrebroeck S."/>
            <person name="Borremans W."/>
            <person name="Cleenwerck I."/>
            <person name="Smagghe G."/>
            <person name="De Vuyst L."/>
            <person name="Vandamme P."/>
        </authorList>
    </citation>
    <scope>NUCLEOTIDE SEQUENCE [LARGE SCALE GENOMIC DNA]</scope>
    <source>
        <strain evidence="10 11">R-52487</strain>
    </source>
</reference>
<name>A0A1S8GRT6_9PROT</name>
<gene>
    <name evidence="7" type="primary">smc</name>
    <name evidence="10" type="ORF">AL01_02050</name>
</gene>
<dbReference type="InterPro" id="IPR027417">
    <property type="entry name" value="P-loop_NTPase"/>
</dbReference>
<dbReference type="Proteomes" id="UP000200980">
    <property type="component" value="Unassembled WGS sequence"/>
</dbReference>
<accession>A0A1S8GRT6</accession>
<evidence type="ECO:0000256" key="6">
    <source>
        <dbReference type="ARBA" id="ARBA00023125"/>
    </source>
</evidence>
<evidence type="ECO:0000256" key="8">
    <source>
        <dbReference type="SAM" id="MobiDB-lite"/>
    </source>
</evidence>
<evidence type="ECO:0000256" key="3">
    <source>
        <dbReference type="ARBA" id="ARBA00022741"/>
    </source>
</evidence>
<dbReference type="GO" id="GO:0005737">
    <property type="term" value="C:cytoplasm"/>
    <property type="evidence" value="ECO:0007669"/>
    <property type="project" value="UniProtKB-SubCell"/>
</dbReference>
<feature type="coiled-coil region" evidence="7">
    <location>
        <begin position="479"/>
        <end position="513"/>
    </location>
</feature>
<dbReference type="Gene3D" id="3.40.50.300">
    <property type="entry name" value="P-loop containing nucleotide triphosphate hydrolases"/>
    <property type="match status" value="2"/>
</dbReference>
<dbReference type="PANTHER" id="PTHR43977">
    <property type="entry name" value="STRUCTURAL MAINTENANCE OF CHROMOSOMES PROTEIN 3"/>
    <property type="match status" value="1"/>
</dbReference>
<feature type="binding site" evidence="7">
    <location>
        <begin position="37"/>
        <end position="44"/>
    </location>
    <ligand>
        <name>ATP</name>
        <dbReference type="ChEBI" id="CHEBI:30616"/>
    </ligand>
</feature>
<dbReference type="CDD" id="cd03278">
    <property type="entry name" value="ABC_SMC_barmotin"/>
    <property type="match status" value="1"/>
</dbReference>
<sequence length="1515" mass="170812">MTQHKALTTRLDIIGFKSFADEVHLDILPGLTGIVGPNGCGKSNIVEALRWTMGESSARALRGGESDDLIFAGTGSRPARNLARVTLHLAAAAGLAPPPFQQSDELEVSRQAERGAGSTYRINNRVMRAKDVQTIFADLSSGARSSSIISQNRVSQLIAAKPEERRLLLEEAAGITGLHVRRRDAELKLRQAESNLERAEEHRQTLDQQLNNLSTQSEQARRYRQASETIRQHERALLILQHARAEELVRSRRAALEKAREALTKSEKAFQAAQNLVNTQREKHQQEGDELATLRRKLEQVRIHVGITESALQHRQKASEDHTRQRTQLEDDLARQKAELTRLEEQQTTTQQALKQLALHRQTATAKMPELEQQLNELKQQEATQQADHTALSARYQDGTLQHERLLSRQQELVRQIADDRTNIEHLTAELQIIEQDCAQNTIADQRRQQVANSLEQAAACEHTAKEAETQFQEQRLISERTQRDLQEAQARLRQLHQREQELTQAIAKQQDRLKADQTQSQDVRNNLLNEADKEQLALAHQTAQEKAEQASHAEKDLTQKREKAETLWLEEQAALEKCQQRHEFLQQDITRLTEQLKEQQERHVAAQTNLKNAQATAISAKKLETTQASLNTLKERITSRLEAIAQVETQHEHLLKQEEEARHALQKIEADLLRHKGEYEGLHRSLHSSLLTIPHPILDQLDIPDTLTKAVASAITDGLEASLPPKGDMLADTPRQWRSLPSLAEQASANKKLAALPNLASLITTPPPLERAFRSIFLLEKAEDGPALQVHLHPGQALVTKDGALWRWDGFIRQPNTPTAEMVRLQQAQRLKKTEAVIKTLTQNHDTQKDITHDLHQQREELEQTLAEQRQTYQEERDEQAQQTNLLDGLTQRYAFQQEQITLLQKEVSSRAAQQEHIKKQLDAAQTDLAALSLSDKPVSDAAAALQAIRAEEQAARTACELALSQQQKAEAEQQQALFRDNALKERLEELTHTVTRLEQDIKELTRQRQNVLDARAQINLSALQSDMEKAQSALQQSKQAATDASQKADIARRDATLQEQGLQEQSRRLAGLQAKQESLSQQRKALQAALEKRLSDEENCQKNQSKLPDLASLKAQLAQIGDELTKTRDSLQRYQTDHNALMQELSLLKERHDHLQADSQKQTERHTQLQALITDMTNRHSALMAAAPDKAEDNSLTHHKEQLQQDMETLKTLEEAEQLLTTRLTQTAATLQEQQALLDHHKEGGSRYREDTIRLGERVEQAEEALALLRHDTPLPENPEVPENVSAEAEQTLRQTLKRATKHRDDLGPVNLCAEEEFQTAQKESERIAKEHQDLASAIARLRGGVGAINREGRQRLMAVFADINEHFQKLFTRMFGGGKAHLQMVGSDDPLEAGLEIFAQPPGKKLSTLSLLSGGEQALTALSLIFAAFQCTPAPICVLDEVDAPLDDANVERFCTLIRDITQETGTRFLVITHHQLTMAHMDRLYGITMQERGVSRLLSVNLDESIRMVSG</sequence>
<dbReference type="InterPro" id="IPR011890">
    <property type="entry name" value="SMC_prok"/>
</dbReference>
<dbReference type="RefSeq" id="WP_077395590.1">
    <property type="nucleotide sequence ID" value="NZ_JATM01000001.1"/>
</dbReference>
<dbReference type="InterPro" id="IPR003395">
    <property type="entry name" value="RecF/RecN/SMC_N"/>
</dbReference>
<dbReference type="GO" id="GO:0007062">
    <property type="term" value="P:sister chromatid cohesion"/>
    <property type="evidence" value="ECO:0007669"/>
    <property type="project" value="InterPro"/>
</dbReference>
<comment type="similarity">
    <text evidence="7">Belongs to the SMC family.</text>
</comment>
<dbReference type="SUPFAM" id="SSF52540">
    <property type="entry name" value="P-loop containing nucleoside triphosphate hydrolases"/>
    <property type="match status" value="2"/>
</dbReference>
<dbReference type="PIRSF" id="PIRSF005719">
    <property type="entry name" value="SMC"/>
    <property type="match status" value="1"/>
</dbReference>
<dbReference type="OrthoDB" id="9808768at2"/>
<evidence type="ECO:0000256" key="1">
    <source>
        <dbReference type="ARBA" id="ARBA00004496"/>
    </source>
</evidence>
<dbReference type="GO" id="GO:0005524">
    <property type="term" value="F:ATP binding"/>
    <property type="evidence" value="ECO:0007669"/>
    <property type="project" value="UniProtKB-UniRule"/>
</dbReference>
<feature type="domain" description="RecF/RecN/SMC N-terminal" evidence="9">
    <location>
        <begin position="9"/>
        <end position="1499"/>
    </location>
</feature>
<evidence type="ECO:0000256" key="7">
    <source>
        <dbReference type="HAMAP-Rule" id="MF_01894"/>
    </source>
</evidence>
<evidence type="ECO:0000259" key="9">
    <source>
        <dbReference type="Pfam" id="PF02463"/>
    </source>
</evidence>
<feature type="coiled-coil region" evidence="7">
    <location>
        <begin position="956"/>
        <end position="1094"/>
    </location>
</feature>
<comment type="function">
    <text evidence="7">Required for chromosome condensation and partitioning.</text>
</comment>
<dbReference type="GO" id="GO:0007059">
    <property type="term" value="P:chromosome segregation"/>
    <property type="evidence" value="ECO:0007669"/>
    <property type="project" value="UniProtKB-UniRule"/>
</dbReference>
<comment type="domain">
    <text evidence="7">Contains large globular domains required for ATP hydrolysis at each terminus and a third globular domain forming a flexible hinge near the middle of the molecule. These domains are separated by coiled-coil structures.</text>
</comment>
<evidence type="ECO:0000313" key="10">
    <source>
        <dbReference type="EMBL" id="OOL19766.1"/>
    </source>
</evidence>
<proteinExistence type="inferred from homology"/>
<dbReference type="GO" id="GO:0030261">
    <property type="term" value="P:chromosome condensation"/>
    <property type="evidence" value="ECO:0007669"/>
    <property type="project" value="InterPro"/>
</dbReference>
<keyword evidence="4 7" id="KW-0067">ATP-binding</keyword>
<dbReference type="GO" id="GO:0016887">
    <property type="term" value="F:ATP hydrolysis activity"/>
    <property type="evidence" value="ECO:0007669"/>
    <property type="project" value="InterPro"/>
</dbReference>
<organism evidence="10 11">
    <name type="scientific">Bombella intestini</name>
    <dbReference type="NCBI Taxonomy" id="1539051"/>
    <lineage>
        <taxon>Bacteria</taxon>
        <taxon>Pseudomonadati</taxon>
        <taxon>Pseudomonadota</taxon>
        <taxon>Alphaproteobacteria</taxon>
        <taxon>Acetobacterales</taxon>
        <taxon>Acetobacteraceae</taxon>
        <taxon>Bombella</taxon>
    </lineage>
</organism>
<keyword evidence="6 7" id="KW-0238">DNA-binding</keyword>
<keyword evidence="11" id="KW-1185">Reference proteome</keyword>
<dbReference type="HAMAP" id="MF_01894">
    <property type="entry name" value="Smc_prok"/>
    <property type="match status" value="1"/>
</dbReference>
<feature type="coiled-coil region" evidence="7">
    <location>
        <begin position="1133"/>
        <end position="1160"/>
    </location>
</feature>
<dbReference type="GO" id="GO:0003677">
    <property type="term" value="F:DNA binding"/>
    <property type="evidence" value="ECO:0007669"/>
    <property type="project" value="UniProtKB-UniRule"/>
</dbReference>
<evidence type="ECO:0000256" key="2">
    <source>
        <dbReference type="ARBA" id="ARBA00022490"/>
    </source>
</evidence>
<keyword evidence="5 7" id="KW-0175">Coiled coil</keyword>
<feature type="coiled-coil region" evidence="7">
    <location>
        <begin position="182"/>
        <end position="226"/>
    </location>
</feature>
<keyword evidence="3 7" id="KW-0547">Nucleotide-binding</keyword>
<dbReference type="InterPro" id="IPR024704">
    <property type="entry name" value="SMC"/>
</dbReference>
<protein>
    <recommendedName>
        <fullName evidence="7">Chromosome partition protein Smc</fullName>
    </recommendedName>
</protein>
<dbReference type="FunFam" id="3.40.50.300:FF:000901">
    <property type="entry name" value="Chromosome partition protein Smc"/>
    <property type="match status" value="1"/>
</dbReference>
<dbReference type="Pfam" id="PF02463">
    <property type="entry name" value="SMC_N"/>
    <property type="match status" value="1"/>
</dbReference>
<feature type="coiled-coil region" evidence="7">
    <location>
        <begin position="853"/>
        <end position="908"/>
    </location>
</feature>
<feature type="compositionally biased region" description="Basic and acidic residues" evidence="8">
    <location>
        <begin position="544"/>
        <end position="560"/>
    </location>
</feature>
<feature type="coiled-coil region" evidence="7">
    <location>
        <begin position="645"/>
        <end position="672"/>
    </location>
</feature>
<dbReference type="STRING" id="1539051.AL01_02050"/>
<keyword evidence="2 7" id="KW-0963">Cytoplasm</keyword>
<evidence type="ECO:0000313" key="11">
    <source>
        <dbReference type="Proteomes" id="UP000200980"/>
    </source>
</evidence>
<comment type="subunit">
    <text evidence="7">Homodimer.</text>
</comment>
<dbReference type="EMBL" id="JATM01000001">
    <property type="protein sequence ID" value="OOL19766.1"/>
    <property type="molecule type" value="Genomic_DNA"/>
</dbReference>
<comment type="caution">
    <text evidence="10">The sequence shown here is derived from an EMBL/GenBank/DDBJ whole genome shotgun (WGS) entry which is preliminary data.</text>
</comment>
<feature type="region of interest" description="Disordered" evidence="8">
    <location>
        <begin position="540"/>
        <end position="560"/>
    </location>
</feature>
<evidence type="ECO:0000256" key="4">
    <source>
        <dbReference type="ARBA" id="ARBA00022840"/>
    </source>
</evidence>
<feature type="coiled-coil region" evidence="7">
    <location>
        <begin position="319"/>
        <end position="388"/>
    </location>
</feature>
<dbReference type="GO" id="GO:0006260">
    <property type="term" value="P:DNA replication"/>
    <property type="evidence" value="ECO:0007669"/>
    <property type="project" value="UniProtKB-UniRule"/>
</dbReference>
<evidence type="ECO:0000256" key="5">
    <source>
        <dbReference type="ARBA" id="ARBA00023054"/>
    </source>
</evidence>